<evidence type="ECO:0000256" key="3">
    <source>
        <dbReference type="ARBA" id="ARBA00022573"/>
    </source>
</evidence>
<dbReference type="SUPFAM" id="SSF52540">
    <property type="entry name" value="P-loop containing nucleoside triphosphate hydrolases"/>
    <property type="match status" value="1"/>
</dbReference>
<dbReference type="PANTHER" id="PTHR43873:SF1">
    <property type="entry name" value="COBYRINATE A,C-DIAMIDE SYNTHASE"/>
    <property type="match status" value="1"/>
</dbReference>
<dbReference type="AlphaFoldDB" id="A0A011UQ44"/>
<dbReference type="InterPro" id="IPR004484">
    <property type="entry name" value="CbiA/CobB_synth"/>
</dbReference>
<evidence type="ECO:0000259" key="11">
    <source>
        <dbReference type="Pfam" id="PF07685"/>
    </source>
</evidence>
<feature type="site" description="Increases nucleophilicity of active site Cys" evidence="9">
    <location>
        <position position="427"/>
    </location>
</feature>
<comment type="catalytic activity">
    <reaction evidence="9">
        <text>hydrogenobyrinate + 2 L-glutamine + 2 ATP + 2 H2O = hydrogenobyrinate a,c-diamide + 2 L-glutamate + 2 ADP + 2 phosphate + 2 H(+)</text>
        <dbReference type="Rhea" id="RHEA:12544"/>
        <dbReference type="ChEBI" id="CHEBI:15377"/>
        <dbReference type="ChEBI" id="CHEBI:15378"/>
        <dbReference type="ChEBI" id="CHEBI:29985"/>
        <dbReference type="ChEBI" id="CHEBI:30616"/>
        <dbReference type="ChEBI" id="CHEBI:43474"/>
        <dbReference type="ChEBI" id="CHEBI:58359"/>
        <dbReference type="ChEBI" id="CHEBI:77873"/>
        <dbReference type="ChEBI" id="CHEBI:77874"/>
        <dbReference type="ChEBI" id="CHEBI:456216"/>
        <dbReference type="EC" id="6.3.5.9"/>
    </reaction>
</comment>
<reference evidence="12" key="1">
    <citation type="submission" date="2020-09" db="EMBL/GenBank/DDBJ databases">
        <authorList>
            <person name="Dalcin Martins P."/>
        </authorList>
    </citation>
    <scope>NUCLEOTIDE SEQUENCE</scope>
    <source>
        <strain evidence="12">MAG47</strain>
    </source>
</reference>
<feature type="domain" description="CobB/CobQ-like glutamine amidotransferase" evidence="11">
    <location>
        <begin position="245"/>
        <end position="429"/>
    </location>
</feature>
<name>A0A011UQ44_BRUAN</name>
<dbReference type="HAMAP" id="MF_00027">
    <property type="entry name" value="CobB_CbiA"/>
    <property type="match status" value="1"/>
</dbReference>
<comment type="cofactor">
    <cofactor evidence="1 9">
        <name>Mg(2+)</name>
        <dbReference type="ChEBI" id="CHEBI:18420"/>
    </cofactor>
</comment>
<comment type="function">
    <text evidence="9">Catalyzes the ATP-dependent amidation of the two carboxylate groups at positions a and c of hydrogenobyrinate, using either L-glutamine or ammonia as the nitrogen source.</text>
</comment>
<dbReference type="GO" id="GO:0043802">
    <property type="term" value="F:hydrogenobyrinic acid a,c-diamide synthase (glutamine-hydrolysing) activity"/>
    <property type="evidence" value="ECO:0007669"/>
    <property type="project" value="UniProtKB-UniRule"/>
</dbReference>
<dbReference type="Gene3D" id="3.40.50.300">
    <property type="entry name" value="P-loop containing nucleotide triphosphate hydrolases"/>
    <property type="match status" value="1"/>
</dbReference>
<keyword evidence="8 9" id="KW-0315">Glutamine amidotransferase</keyword>
<accession>A0A011UQ44</accession>
<dbReference type="EMBL" id="JACZKO010000017">
    <property type="protein sequence ID" value="MBE0560333.1"/>
    <property type="molecule type" value="Genomic_DNA"/>
</dbReference>
<dbReference type="InterPro" id="IPR029062">
    <property type="entry name" value="Class_I_gatase-like"/>
</dbReference>
<comment type="domain">
    <text evidence="9">Comprises of two domains. The C-terminal domain contains the binding site for glutamine and catalyzes the hydrolysis of this substrate to glutamate and ammonia. The N-terminal domain is anticipated to bind ATP and hydrogenobyrinate and catalyzes the ultimate synthesis of the diamide product. The ammonia produced via the glutaminase domain is probably translocated to the adjacent domain via a molecular tunnel, where it reacts with an activated intermediate.</text>
</comment>
<evidence type="ECO:0000256" key="9">
    <source>
        <dbReference type="HAMAP-Rule" id="MF_00027"/>
    </source>
</evidence>
<dbReference type="PANTHER" id="PTHR43873">
    <property type="entry name" value="COBYRINATE A,C-DIAMIDE SYNTHASE"/>
    <property type="match status" value="1"/>
</dbReference>
<dbReference type="GO" id="GO:0009236">
    <property type="term" value="P:cobalamin biosynthetic process"/>
    <property type="evidence" value="ECO:0007669"/>
    <property type="project" value="UniProtKB-UniRule"/>
</dbReference>
<dbReference type="PROSITE" id="PS51274">
    <property type="entry name" value="GATASE_COBBQ"/>
    <property type="match status" value="1"/>
</dbReference>
<keyword evidence="7 9" id="KW-0460">Magnesium</keyword>
<keyword evidence="6 9" id="KW-0067">ATP-binding</keyword>
<dbReference type="NCBIfam" id="TIGR00379">
    <property type="entry name" value="cobB"/>
    <property type="match status" value="1"/>
</dbReference>
<feature type="active site" description="Nucleophile" evidence="9">
    <location>
        <position position="327"/>
    </location>
</feature>
<proteinExistence type="inferred from homology"/>
<reference evidence="12" key="2">
    <citation type="submission" date="2020-10" db="EMBL/GenBank/DDBJ databases">
        <title>Enrichment of novel Verrucomicrobia, Bacteroidetes and Krumholzibacteria in an oxygen-limited, methane- and iron-fed bioreactor inoculated with Bothnian Sea sediments.</title>
        <authorList>
            <person name="Martins P.D."/>
            <person name="de Jong A."/>
            <person name="Lenstra W.K."/>
            <person name="van Helmond N.A.G.M."/>
            <person name="Slomp C.P."/>
            <person name="Jetten M.S.M."/>
            <person name="Welte C.U."/>
            <person name="Rasigraf O."/>
        </authorList>
    </citation>
    <scope>NUCLEOTIDE SEQUENCE</scope>
    <source>
        <strain evidence="12">MAG47</strain>
    </source>
</reference>
<protein>
    <recommendedName>
        <fullName evidence="9">Hydrogenobyrinate a,c-diamide synthase</fullName>
        <ecNumber evidence="9">6.3.5.9</ecNumber>
    </recommendedName>
    <alternativeName>
        <fullName evidence="9">Hydrogenobyrinic acid a,c-diamide synthase</fullName>
    </alternativeName>
</protein>
<dbReference type="Pfam" id="PF07685">
    <property type="entry name" value="GATase_3"/>
    <property type="match status" value="1"/>
</dbReference>
<sequence>MKGFMIAAPASGSGKTTVTLGLLRALKRRGEALAPVKAGPDYIDPAYHKAASGVDCFNLDPWAMRPELISALSSRMTESGAKLLVAEGMMGLFDGAMDGKGSSADLARLLDLPVVLVVDCARQSHSIAALVWGFSQFRKDVLIAGIILNRVGSSRHEAMLRGALEPLRIPVLGALPRDTALSLPERHLGLVQAGEHSDLESFLEHAADAMETHIDLDALQTIWSRPKRFDAMANVPRLKPLGNHIAVARDDAFAFAYAHLFEGWRRRGVEISFFSPLDDESPRQDADAIYLPGGYPELHAGRLAQAGRFEAGMREAAARGVTVYGECGGYMVLGESLQDAEGVIHPMLDLLPLETSFAKRKLHLGYRMLEPLAGAPWTETLKAHEFHYASIVREGKADRLFRVRDAVGDDVGEAGLRVGSVSGSFMHVIDFCGEKA</sequence>
<dbReference type="Gene3D" id="3.40.50.880">
    <property type="match status" value="1"/>
</dbReference>
<dbReference type="Proteomes" id="UP000642265">
    <property type="component" value="Unassembled WGS sequence"/>
</dbReference>
<dbReference type="InterPro" id="IPR027417">
    <property type="entry name" value="P-loop_NTPase"/>
</dbReference>
<evidence type="ECO:0000256" key="2">
    <source>
        <dbReference type="ARBA" id="ARBA00006205"/>
    </source>
</evidence>
<gene>
    <name evidence="9" type="primary">cobB</name>
    <name evidence="12" type="ORF">IH622_05825</name>
</gene>
<dbReference type="InterPro" id="IPR011698">
    <property type="entry name" value="GATase_3"/>
</dbReference>
<comment type="pathway">
    <text evidence="9">Cofactor biosynthesis; adenosylcobalamin biosynthesis; cob(II)yrinate a,c-diamide from precorrin-2 (aerobic route): step 9/10.</text>
</comment>
<comment type="similarity">
    <text evidence="2">Belongs to the CobB/CobQ family. CobQ subfamily.</text>
</comment>
<evidence type="ECO:0000259" key="10">
    <source>
        <dbReference type="Pfam" id="PF01656"/>
    </source>
</evidence>
<dbReference type="Pfam" id="PF01656">
    <property type="entry name" value="CbiA"/>
    <property type="match status" value="1"/>
</dbReference>
<comment type="caution">
    <text evidence="12">The sequence shown here is derived from an EMBL/GenBank/DDBJ whole genome shotgun (WGS) entry which is preliminary data.</text>
</comment>
<dbReference type="GeneID" id="61317656"/>
<dbReference type="GO" id="GO:0042242">
    <property type="term" value="F:cobyrinic acid a,c-diamide synthase activity"/>
    <property type="evidence" value="ECO:0007669"/>
    <property type="project" value="InterPro"/>
</dbReference>
<comment type="miscellaneous">
    <text evidence="9">The a and c carboxylates of hydrogenobyrinate are activated for nucleophilic attack via formation of a phosphorylated intermediate by ATP. CobB catalyzes first the amidation of the c-carboxylate, and then that of the a-carboxylate.</text>
</comment>
<dbReference type="UniPathway" id="UPA00148">
    <property type="reaction ID" value="UER00220"/>
</dbReference>
<evidence type="ECO:0000256" key="6">
    <source>
        <dbReference type="ARBA" id="ARBA00022840"/>
    </source>
</evidence>
<dbReference type="InterPro" id="IPR002586">
    <property type="entry name" value="CobQ/CobB/MinD/ParA_Nub-bd_dom"/>
</dbReference>
<comment type="similarity">
    <text evidence="9">Belongs to the CobB/CbiA family.</text>
</comment>
<dbReference type="RefSeq" id="WP_010659850.1">
    <property type="nucleotide sequence ID" value="NZ_CP044970.1"/>
</dbReference>
<evidence type="ECO:0000256" key="7">
    <source>
        <dbReference type="ARBA" id="ARBA00022842"/>
    </source>
</evidence>
<dbReference type="EC" id="6.3.5.9" evidence="9"/>
<evidence type="ECO:0000256" key="1">
    <source>
        <dbReference type="ARBA" id="ARBA00001946"/>
    </source>
</evidence>
<evidence type="ECO:0000256" key="8">
    <source>
        <dbReference type="ARBA" id="ARBA00022962"/>
    </source>
</evidence>
<evidence type="ECO:0000313" key="13">
    <source>
        <dbReference type="Proteomes" id="UP000642265"/>
    </source>
</evidence>
<organism evidence="12 13">
    <name type="scientific">Brucella anthropi</name>
    <name type="common">Ochrobactrum anthropi</name>
    <dbReference type="NCBI Taxonomy" id="529"/>
    <lineage>
        <taxon>Bacteria</taxon>
        <taxon>Pseudomonadati</taxon>
        <taxon>Pseudomonadota</taxon>
        <taxon>Alphaproteobacteria</taxon>
        <taxon>Hyphomicrobiales</taxon>
        <taxon>Brucellaceae</taxon>
        <taxon>Brucella/Ochrobactrum group</taxon>
        <taxon>Brucella</taxon>
    </lineage>
</organism>
<keyword evidence="5 9" id="KW-0547">Nucleotide-binding</keyword>
<keyword evidence="3 9" id="KW-0169">Cobalamin biosynthesis</keyword>
<evidence type="ECO:0000313" key="12">
    <source>
        <dbReference type="EMBL" id="MBE0560333.1"/>
    </source>
</evidence>
<dbReference type="SUPFAM" id="SSF52317">
    <property type="entry name" value="Class I glutamine amidotransferase-like"/>
    <property type="match status" value="1"/>
</dbReference>
<feature type="domain" description="CobQ/CobB/MinD/ParA nucleotide binding" evidence="10">
    <location>
        <begin position="5"/>
        <end position="188"/>
    </location>
</feature>
<dbReference type="NCBIfam" id="NF002204">
    <property type="entry name" value="PRK01077.1"/>
    <property type="match status" value="1"/>
</dbReference>
<evidence type="ECO:0000256" key="4">
    <source>
        <dbReference type="ARBA" id="ARBA00022598"/>
    </source>
</evidence>
<dbReference type="GO" id="GO:0005524">
    <property type="term" value="F:ATP binding"/>
    <property type="evidence" value="ECO:0007669"/>
    <property type="project" value="UniProtKB-UniRule"/>
</dbReference>
<evidence type="ECO:0000256" key="5">
    <source>
        <dbReference type="ARBA" id="ARBA00022741"/>
    </source>
</evidence>
<keyword evidence="4 9" id="KW-0436">Ligase</keyword>